<reference evidence="2 3" key="1">
    <citation type="submission" date="2018-08" db="EMBL/GenBank/DDBJ databases">
        <title>Bacillus chawlae sp. nov., Bacillus glennii sp. nov., and Bacillus saganii sp. nov. Isolated from the Vehicle Assembly Building at Kennedy Space Center where the Viking Spacecraft were Assembled.</title>
        <authorList>
            <person name="Seuylemezian A."/>
            <person name="Vaishampayan P."/>
        </authorList>
    </citation>
    <scope>NUCLEOTIDE SEQUENCE [LARGE SCALE GENOMIC DNA]</scope>
    <source>
        <strain evidence="2 3">V44-8</strain>
    </source>
</reference>
<protein>
    <submittedName>
        <fullName evidence="2">DUF2512 family protein</fullName>
    </submittedName>
</protein>
<feature type="transmembrane region" description="Helical" evidence="1">
    <location>
        <begin position="60"/>
        <end position="81"/>
    </location>
</feature>
<keyword evidence="1" id="KW-0812">Transmembrane</keyword>
<feature type="transmembrane region" description="Helical" evidence="1">
    <location>
        <begin position="29"/>
        <end position="48"/>
    </location>
</feature>
<keyword evidence="1" id="KW-0472">Membrane</keyword>
<evidence type="ECO:0000313" key="2">
    <source>
        <dbReference type="EMBL" id="RFU60766.1"/>
    </source>
</evidence>
<feature type="transmembrane region" description="Helical" evidence="1">
    <location>
        <begin position="87"/>
        <end position="105"/>
    </location>
</feature>
<evidence type="ECO:0000256" key="1">
    <source>
        <dbReference type="SAM" id="Phobius"/>
    </source>
</evidence>
<comment type="caution">
    <text evidence="2">The sequence shown here is derived from an EMBL/GenBank/DDBJ whole genome shotgun (WGS) entry which is preliminary data.</text>
</comment>
<dbReference type="EMBL" id="QVTD01000022">
    <property type="protein sequence ID" value="RFU60766.1"/>
    <property type="molecule type" value="Genomic_DNA"/>
</dbReference>
<proteinExistence type="predicted"/>
<gene>
    <name evidence="2" type="ORF">D0466_20660</name>
</gene>
<dbReference type="Proteomes" id="UP000262939">
    <property type="component" value="Unassembled WGS sequence"/>
</dbReference>
<dbReference type="Pfam" id="PF10710">
    <property type="entry name" value="DUF2512"/>
    <property type="match status" value="1"/>
</dbReference>
<dbReference type="RefSeq" id="WP_117324403.1">
    <property type="nucleotide sequence ID" value="NZ_QVTD01000022.1"/>
</dbReference>
<keyword evidence="3" id="KW-1185">Reference proteome</keyword>
<name>A0A372L6R4_9BACI</name>
<evidence type="ECO:0000313" key="3">
    <source>
        <dbReference type="Proteomes" id="UP000262939"/>
    </source>
</evidence>
<dbReference type="InterPro" id="IPR019649">
    <property type="entry name" value="DUF2512"/>
</dbReference>
<sequence length="145" mass="16082">MKNMTALLVKFISCVVAFAIGLDLFFDADFADILSFSVVAAIVTYVVADRIILPRLGNRNALIADFFLTYTIVWIFGNVLLHSYEQIAWGSIISAVIITGGEVFVHRSLQSEAAAAPTGRQQSDFNRNLAYGTEFAEEQEPREKK</sequence>
<keyword evidence="1" id="KW-1133">Transmembrane helix</keyword>
<dbReference type="AlphaFoldDB" id="A0A372L6R4"/>
<organism evidence="2 3">
    <name type="scientific">Peribacillus glennii</name>
    <dbReference type="NCBI Taxonomy" id="2303991"/>
    <lineage>
        <taxon>Bacteria</taxon>
        <taxon>Bacillati</taxon>
        <taxon>Bacillota</taxon>
        <taxon>Bacilli</taxon>
        <taxon>Bacillales</taxon>
        <taxon>Bacillaceae</taxon>
        <taxon>Peribacillus</taxon>
    </lineage>
</organism>
<accession>A0A372L6R4</accession>
<dbReference type="OrthoDB" id="2111682at2"/>